<dbReference type="EMBL" id="CM047900">
    <property type="protein sequence ID" value="KAJ0100369.1"/>
    <property type="molecule type" value="Genomic_DNA"/>
</dbReference>
<comment type="caution">
    <text evidence="1">The sequence shown here is derived from an EMBL/GenBank/DDBJ whole genome shotgun (WGS) entry which is preliminary data.</text>
</comment>
<proteinExistence type="predicted"/>
<organism evidence="1 2">
    <name type="scientific">Pistacia atlantica</name>
    <dbReference type="NCBI Taxonomy" id="434234"/>
    <lineage>
        <taxon>Eukaryota</taxon>
        <taxon>Viridiplantae</taxon>
        <taxon>Streptophyta</taxon>
        <taxon>Embryophyta</taxon>
        <taxon>Tracheophyta</taxon>
        <taxon>Spermatophyta</taxon>
        <taxon>Magnoliopsida</taxon>
        <taxon>eudicotyledons</taxon>
        <taxon>Gunneridae</taxon>
        <taxon>Pentapetalae</taxon>
        <taxon>rosids</taxon>
        <taxon>malvids</taxon>
        <taxon>Sapindales</taxon>
        <taxon>Anacardiaceae</taxon>
        <taxon>Pistacia</taxon>
    </lineage>
</organism>
<gene>
    <name evidence="1" type="ORF">Patl1_22027</name>
</gene>
<evidence type="ECO:0000313" key="1">
    <source>
        <dbReference type="EMBL" id="KAJ0100369.1"/>
    </source>
</evidence>
<reference evidence="2" key="1">
    <citation type="journal article" date="2023" name="G3 (Bethesda)">
        <title>Genome assembly and association tests identify interacting loci associated with vigor, precocity, and sex in interspecific pistachio rootstocks.</title>
        <authorList>
            <person name="Palmer W."/>
            <person name="Jacygrad E."/>
            <person name="Sagayaradj S."/>
            <person name="Cavanaugh K."/>
            <person name="Han R."/>
            <person name="Bertier L."/>
            <person name="Beede B."/>
            <person name="Kafkas S."/>
            <person name="Golino D."/>
            <person name="Preece J."/>
            <person name="Michelmore R."/>
        </authorList>
    </citation>
    <scope>NUCLEOTIDE SEQUENCE [LARGE SCALE GENOMIC DNA]</scope>
</reference>
<evidence type="ECO:0000313" key="2">
    <source>
        <dbReference type="Proteomes" id="UP001164250"/>
    </source>
</evidence>
<sequence>MIMHHGAQGGIGYAVTASVAIGGLSLGAGISNLK</sequence>
<keyword evidence="2" id="KW-1185">Reference proteome</keyword>
<name>A0ACC1BNG8_9ROSI</name>
<protein>
    <submittedName>
        <fullName evidence="1">Uncharacterized protein</fullName>
    </submittedName>
</protein>
<dbReference type="Proteomes" id="UP001164250">
    <property type="component" value="Chromosome 4"/>
</dbReference>
<accession>A0ACC1BNG8</accession>